<dbReference type="InterPro" id="IPR014456">
    <property type="entry name" value="UCP010244_IM"/>
</dbReference>
<keyword evidence="1" id="KW-0472">Membrane</keyword>
<evidence type="ECO:0000313" key="2">
    <source>
        <dbReference type="EMBL" id="KEC55399.1"/>
    </source>
</evidence>
<accession>A0A067W6K1</accession>
<reference evidence="2 3" key="1">
    <citation type="submission" date="2012-04" db="EMBL/GenBank/DDBJ databases">
        <title>The Genome Sequence of Bartonella koehlerae C-29.</title>
        <authorList>
            <consortium name="The Broad Institute Genome Sequencing Platform"/>
            <consortium name="The Broad Institute Genome Sequencing Center for Infectious Disease"/>
            <person name="Feldgarden M."/>
            <person name="Kirby J."/>
            <person name="Kosoy M."/>
            <person name="Birtles R."/>
            <person name="Probert W.S."/>
            <person name="Chiaraviglio L."/>
            <person name="Walker B."/>
            <person name="Young S.K."/>
            <person name="Zeng Q."/>
            <person name="Gargeya S."/>
            <person name="Fitzgerald M."/>
            <person name="Haas B."/>
            <person name="Abouelleil A."/>
            <person name="Alvarado L."/>
            <person name="Arachchi H.M."/>
            <person name="Berlin A.M."/>
            <person name="Chapman S.B."/>
            <person name="Goldberg J."/>
            <person name="Griggs A."/>
            <person name="Gujja S."/>
            <person name="Hansen M."/>
            <person name="Howarth C."/>
            <person name="Imamovic A."/>
            <person name="Larimer J."/>
            <person name="McCowen C."/>
            <person name="Montmayeur A."/>
            <person name="Murphy C."/>
            <person name="Neiman D."/>
            <person name="Pearson M."/>
            <person name="Priest M."/>
            <person name="Roberts A."/>
            <person name="Saif S."/>
            <person name="Shea T."/>
            <person name="Sisk P."/>
            <person name="Sykes S."/>
            <person name="Wortman J."/>
            <person name="Nusbaum C."/>
            <person name="Birren B."/>
        </authorList>
    </citation>
    <scope>NUCLEOTIDE SEQUENCE [LARGE SCALE GENOMIC DNA]</scope>
    <source>
        <strain evidence="2 3">C-29</strain>
    </source>
</reference>
<dbReference type="RefSeq" id="WP_034458769.1">
    <property type="nucleotide sequence ID" value="NZ_CADEAH010000003.1"/>
</dbReference>
<keyword evidence="1" id="KW-0812">Transmembrane</keyword>
<evidence type="ECO:0000313" key="3">
    <source>
        <dbReference type="Proteomes" id="UP000027015"/>
    </source>
</evidence>
<dbReference type="eggNOG" id="COG5436">
    <property type="taxonomic scope" value="Bacteria"/>
</dbReference>
<dbReference type="PATRIC" id="fig|1134510.3.peg.789"/>
<dbReference type="STRING" id="1134510.O9A_00679"/>
<keyword evidence="3" id="KW-1185">Reference proteome</keyword>
<evidence type="ECO:0000256" key="1">
    <source>
        <dbReference type="SAM" id="Phobius"/>
    </source>
</evidence>
<dbReference type="Proteomes" id="UP000027015">
    <property type="component" value="Unassembled WGS sequence"/>
</dbReference>
<dbReference type="AlphaFoldDB" id="A0A067W6K1"/>
<feature type="transmembrane region" description="Helical" evidence="1">
    <location>
        <begin position="6"/>
        <end position="30"/>
    </location>
</feature>
<proteinExistence type="predicted"/>
<evidence type="ECO:0008006" key="4">
    <source>
        <dbReference type="Google" id="ProtNLM"/>
    </source>
</evidence>
<name>A0A067W6K1_9HYPH</name>
<keyword evidence="1" id="KW-1133">Transmembrane helix</keyword>
<comment type="caution">
    <text evidence="2">The sequence shown here is derived from an EMBL/GenBank/DDBJ whole genome shotgun (WGS) entry which is preliminary data.</text>
</comment>
<dbReference type="PIRSF" id="PIRSF010244">
    <property type="entry name" value="UCP010244_imp"/>
    <property type="match status" value="1"/>
</dbReference>
<gene>
    <name evidence="2" type="ORF">O9A_00679</name>
</gene>
<dbReference type="OrthoDB" id="1346484at2"/>
<organism evidence="2 3">
    <name type="scientific">Bartonella koehlerae C-29</name>
    <dbReference type="NCBI Taxonomy" id="1134510"/>
    <lineage>
        <taxon>Bacteria</taxon>
        <taxon>Pseudomonadati</taxon>
        <taxon>Pseudomonadota</taxon>
        <taxon>Alphaproteobacteria</taxon>
        <taxon>Hyphomicrobiales</taxon>
        <taxon>Bartonellaceae</taxon>
        <taxon>Bartonella</taxon>
    </lineage>
</organism>
<protein>
    <recommendedName>
        <fullName evidence="4">DUF1254 domain-containing protein</fullName>
    </recommendedName>
</protein>
<dbReference type="EMBL" id="AHPL01000007">
    <property type="protein sequence ID" value="KEC55399.1"/>
    <property type="molecule type" value="Genomic_DNA"/>
</dbReference>
<dbReference type="HOGENOM" id="CLU_113999_1_0_5"/>
<sequence>MIKFFHASLLTVIGAIIVHICVLFLIPYWAKNNIWIELKKSGASYQFVNLDARNSIQKTTDPFFLLKVCRFDLENGPVHLKAMKTNQFWSLAAYTQNGIIFYSLNDRTAPDATLDLIIGKSIQILELKQSKLKNNANSVLIAKNLKKGFVILRIFSPSLLAKKESEAFFSSATCRILNK</sequence>